<feature type="non-terminal residue" evidence="13">
    <location>
        <position position="1"/>
    </location>
</feature>
<comment type="subcellular location">
    <subcellularLocation>
        <location evidence="2">Endomembrane system</location>
    </subcellularLocation>
    <subcellularLocation>
        <location evidence="1">Membrane</location>
        <topology evidence="1">Single-pass membrane protein</topology>
    </subcellularLocation>
</comment>
<dbReference type="PANTHER" id="PTHR24416">
    <property type="entry name" value="TYROSINE-PROTEIN KINASE RECEPTOR"/>
    <property type="match status" value="1"/>
</dbReference>
<dbReference type="GO" id="GO:0005524">
    <property type="term" value="F:ATP binding"/>
    <property type="evidence" value="ECO:0007669"/>
    <property type="project" value="UniProtKB-UniRule"/>
</dbReference>
<accession>A0A8J2L587</accession>
<dbReference type="CDD" id="cd00192">
    <property type="entry name" value="PTKc"/>
    <property type="match status" value="1"/>
</dbReference>
<feature type="domain" description="Protein kinase" evidence="12">
    <location>
        <begin position="1"/>
        <end position="153"/>
    </location>
</feature>
<dbReference type="InterPro" id="IPR008266">
    <property type="entry name" value="Tyr_kinase_AS"/>
</dbReference>
<evidence type="ECO:0000256" key="2">
    <source>
        <dbReference type="ARBA" id="ARBA00004308"/>
    </source>
</evidence>
<reference evidence="13" key="1">
    <citation type="submission" date="2021-06" db="EMBL/GenBank/DDBJ databases">
        <authorList>
            <person name="Hodson N. C."/>
            <person name="Mongue J. A."/>
            <person name="Jaron S. K."/>
        </authorList>
    </citation>
    <scope>NUCLEOTIDE SEQUENCE</scope>
</reference>
<dbReference type="FunFam" id="1.10.510.10:FF:001512">
    <property type="entry name" value="Receptor tyrosine-protein kinase erbB-2"/>
    <property type="match status" value="1"/>
</dbReference>
<dbReference type="FunFam" id="1.10.510.10:FF:001927">
    <property type="entry name" value="Receptor protein-tyrosine kinase"/>
    <property type="match status" value="1"/>
</dbReference>
<proteinExistence type="predicted"/>
<comment type="catalytic activity">
    <reaction evidence="9">
        <text>L-tyrosyl-[protein] + ATP = O-phospho-L-tyrosyl-[protein] + ADP + H(+)</text>
        <dbReference type="Rhea" id="RHEA:10596"/>
        <dbReference type="Rhea" id="RHEA-COMP:10136"/>
        <dbReference type="Rhea" id="RHEA-COMP:20101"/>
        <dbReference type="ChEBI" id="CHEBI:15378"/>
        <dbReference type="ChEBI" id="CHEBI:30616"/>
        <dbReference type="ChEBI" id="CHEBI:46858"/>
        <dbReference type="ChEBI" id="CHEBI:61978"/>
        <dbReference type="ChEBI" id="CHEBI:456216"/>
        <dbReference type="EC" id="2.7.10.1"/>
    </reaction>
</comment>
<dbReference type="OrthoDB" id="3256376at2759"/>
<feature type="domain" description="Protein kinase" evidence="12">
    <location>
        <begin position="720"/>
        <end position="1009"/>
    </location>
</feature>
<keyword evidence="8" id="KW-0829">Tyrosine-protein kinase</keyword>
<comment type="caution">
    <text evidence="13">The sequence shown here is derived from an EMBL/GenBank/DDBJ whole genome shotgun (WGS) entry which is preliminary data.</text>
</comment>
<evidence type="ECO:0000259" key="12">
    <source>
        <dbReference type="PROSITE" id="PS50011"/>
    </source>
</evidence>
<dbReference type="InterPro" id="IPR001245">
    <property type="entry name" value="Ser-Thr/Tyr_kinase_cat_dom"/>
</dbReference>
<name>A0A8J2L587_9HEXA</name>
<evidence type="ECO:0000256" key="9">
    <source>
        <dbReference type="ARBA" id="ARBA00051243"/>
    </source>
</evidence>
<evidence type="ECO:0000256" key="1">
    <source>
        <dbReference type="ARBA" id="ARBA00004167"/>
    </source>
</evidence>
<evidence type="ECO:0000256" key="7">
    <source>
        <dbReference type="ARBA" id="ARBA00023136"/>
    </source>
</evidence>
<dbReference type="PROSITE" id="PS50011">
    <property type="entry name" value="PROTEIN_KINASE_DOM"/>
    <property type="match status" value="2"/>
</dbReference>
<keyword evidence="3" id="KW-0808">Transferase</keyword>
<evidence type="ECO:0000256" key="5">
    <source>
        <dbReference type="ARBA" id="ARBA00022777"/>
    </source>
</evidence>
<evidence type="ECO:0000256" key="8">
    <source>
        <dbReference type="ARBA" id="ARBA00023137"/>
    </source>
</evidence>
<keyword evidence="7 11" id="KW-0472">Membrane</keyword>
<dbReference type="EMBL" id="CAJVCH010350824">
    <property type="protein sequence ID" value="CAG7815689.1"/>
    <property type="molecule type" value="Genomic_DNA"/>
</dbReference>
<dbReference type="InterPro" id="IPR050122">
    <property type="entry name" value="RTK"/>
</dbReference>
<dbReference type="GO" id="GO:0007169">
    <property type="term" value="P:cell surface receptor protein tyrosine kinase signaling pathway"/>
    <property type="evidence" value="ECO:0007669"/>
    <property type="project" value="TreeGrafter"/>
</dbReference>
<keyword evidence="14" id="KW-1185">Reference proteome</keyword>
<dbReference type="PROSITE" id="PS00109">
    <property type="entry name" value="PROTEIN_KINASE_TYR"/>
    <property type="match status" value="2"/>
</dbReference>
<keyword evidence="4 10" id="KW-0547">Nucleotide-binding</keyword>
<keyword evidence="6 10" id="KW-0067">ATP-binding</keyword>
<organism evidence="13 14">
    <name type="scientific">Allacma fusca</name>
    <dbReference type="NCBI Taxonomy" id="39272"/>
    <lineage>
        <taxon>Eukaryota</taxon>
        <taxon>Metazoa</taxon>
        <taxon>Ecdysozoa</taxon>
        <taxon>Arthropoda</taxon>
        <taxon>Hexapoda</taxon>
        <taxon>Collembola</taxon>
        <taxon>Symphypleona</taxon>
        <taxon>Sminthuridae</taxon>
        <taxon>Allacma</taxon>
    </lineage>
</organism>
<dbReference type="GO" id="GO:0005886">
    <property type="term" value="C:plasma membrane"/>
    <property type="evidence" value="ECO:0007669"/>
    <property type="project" value="TreeGrafter"/>
</dbReference>
<dbReference type="Pfam" id="PF07714">
    <property type="entry name" value="PK_Tyr_Ser-Thr"/>
    <property type="match status" value="2"/>
</dbReference>
<evidence type="ECO:0000256" key="6">
    <source>
        <dbReference type="ARBA" id="ARBA00022840"/>
    </source>
</evidence>
<dbReference type="PANTHER" id="PTHR24416:SF600">
    <property type="entry name" value="PDGF- AND VEGF-RECEPTOR RELATED, ISOFORM J"/>
    <property type="match status" value="1"/>
</dbReference>
<dbReference type="GO" id="GO:0030182">
    <property type="term" value="P:neuron differentiation"/>
    <property type="evidence" value="ECO:0007669"/>
    <property type="project" value="UniProtKB-ARBA"/>
</dbReference>
<protein>
    <recommendedName>
        <fullName evidence="12">Protein kinase domain-containing protein</fullName>
    </recommendedName>
</protein>
<evidence type="ECO:0000256" key="11">
    <source>
        <dbReference type="SAM" id="Phobius"/>
    </source>
</evidence>
<dbReference type="PROSITE" id="PS00107">
    <property type="entry name" value="PROTEIN_KINASE_ATP"/>
    <property type="match status" value="1"/>
</dbReference>
<dbReference type="Proteomes" id="UP000708208">
    <property type="component" value="Unassembled WGS sequence"/>
</dbReference>
<evidence type="ECO:0000256" key="10">
    <source>
        <dbReference type="PROSITE-ProRule" id="PRU10141"/>
    </source>
</evidence>
<dbReference type="GO" id="GO:0050793">
    <property type="term" value="P:regulation of developmental process"/>
    <property type="evidence" value="ECO:0007669"/>
    <property type="project" value="UniProtKB-ARBA"/>
</dbReference>
<evidence type="ECO:0000313" key="13">
    <source>
        <dbReference type="EMBL" id="CAG7815689.1"/>
    </source>
</evidence>
<dbReference type="InterPro" id="IPR000719">
    <property type="entry name" value="Prot_kinase_dom"/>
</dbReference>
<dbReference type="GO" id="GO:0051130">
    <property type="term" value="P:positive regulation of cellular component organization"/>
    <property type="evidence" value="ECO:0007669"/>
    <property type="project" value="UniProtKB-ARBA"/>
</dbReference>
<dbReference type="InterPro" id="IPR017441">
    <property type="entry name" value="Protein_kinase_ATP_BS"/>
</dbReference>
<dbReference type="GO" id="GO:0012505">
    <property type="term" value="C:endomembrane system"/>
    <property type="evidence" value="ECO:0007669"/>
    <property type="project" value="UniProtKB-SubCell"/>
</dbReference>
<dbReference type="GO" id="GO:0048468">
    <property type="term" value="P:cell development"/>
    <property type="evidence" value="ECO:0007669"/>
    <property type="project" value="UniProtKB-ARBA"/>
</dbReference>
<gene>
    <name evidence="13" type="ORF">AFUS01_LOCUS26353</name>
</gene>
<keyword evidence="11" id="KW-0812">Transmembrane</keyword>
<feature type="transmembrane region" description="Helical" evidence="11">
    <location>
        <begin position="654"/>
        <end position="676"/>
    </location>
</feature>
<dbReference type="AlphaFoldDB" id="A0A8J2L587"/>
<feature type="binding site" evidence="10">
    <location>
        <position position="747"/>
    </location>
    <ligand>
        <name>ATP</name>
        <dbReference type="ChEBI" id="CHEBI:30616"/>
    </ligand>
</feature>
<keyword evidence="11" id="KW-1133">Transmembrane helix</keyword>
<evidence type="ECO:0000256" key="3">
    <source>
        <dbReference type="ARBA" id="ARBA00022679"/>
    </source>
</evidence>
<sequence length="1015" mass="116405">FLHATFQLSPTKVIHGDLATRNVLITHDLKAKVSDFGLSKQINFQEVYIQKTNVPLPVRWMAYESLKNLEFTTLSDIWSLGVTLWEMFTLGGIPYESYVWEYQSSSLLADGIRLEKPAFASHEIYELMSKTWKIEPSKRPSYSVLRESLNRILNNLNKQTVIQNETHLRLPRVIEELTFECNSSIPTRWNYLSQQISSFSVKKVEINKWHFHKLEGNRPEDLFQSTFTVALQNPESMMQLSCEIVLPDEEPDDYKLNTYLEITNEDTHSTFLDLQFAHGNRKTRRQRYKLYTKWDSRLGHNRDCKYSLHVDLERGMYACVLANNSQEEVRTSFLPCDNLNECETFFKYNGDAHCNTNDTFQYTCTSHVCSEIRTKATLFVIGCGEYGNNSVARGFYRTLDDVQNGRKRIFEYNRKDVPFKQMGEIRSAMSEHPEMEYAQNKQVIFTKYEREFVCTALKSFSSYGFLWLLRYKNGILVDIGAGNESSNDTTQLYISRMTVLFNDTSIEKIICEAPNWKTVNGTNFELDLRVQESISPCTHKNVCDDTKNSITKQTISIDVRNETEILRCNRTGKPPAVITWKFDGHKHEENNGSETTSNYYNKTEYPDKSEIELVSNHPYREIVCTAKNNAGKAKVYFQFKRGSITQTTLDMKSLLGIISGASVVLILVVGVAWYKIRTNIKGTYMSNDDIEEFFTGASEGHDALLLPYNIRLEVPRDSFYLDKVTLGSGTFGKVVKGHIGFLAVAIKITKSGSQSLMYVKSLLKEIKIMSYVGNHPNIVNLFGACTSKLDKNEVFVILEFCERGDLRSILTKGRENFIDLFETSSVGTMPNGSVVSELASSNMILSTSHLIQWAINIVDGMDFISSKNVIHGDLATRNVLITHDLKAKVSDFGLSKQINFQEVYIQKSHVPLPVRWMAYESLKNLEFTTLSDIWSLGVTLWEMFSLGGIPYENYVWEYQSSSLLAEGVRLEKPAFSSLEIYELMCETWKIEPTDRPSYSVLRESLNRILSNLYQQ</sequence>
<keyword evidence="5" id="KW-0418">Kinase</keyword>
<dbReference type="GO" id="GO:0004714">
    <property type="term" value="F:transmembrane receptor protein tyrosine kinase activity"/>
    <property type="evidence" value="ECO:0007669"/>
    <property type="project" value="UniProtKB-EC"/>
</dbReference>
<evidence type="ECO:0000313" key="14">
    <source>
        <dbReference type="Proteomes" id="UP000708208"/>
    </source>
</evidence>
<dbReference type="GO" id="GO:0043235">
    <property type="term" value="C:receptor complex"/>
    <property type="evidence" value="ECO:0007669"/>
    <property type="project" value="TreeGrafter"/>
</dbReference>
<evidence type="ECO:0000256" key="4">
    <source>
        <dbReference type="ARBA" id="ARBA00022741"/>
    </source>
</evidence>